<dbReference type="AlphaFoldDB" id="A0A1R1Y0H5"/>
<reference evidence="2" key="1">
    <citation type="submission" date="2017-01" db="EMBL/GenBank/DDBJ databases">
        <authorList>
            <person name="Wang Y."/>
            <person name="White M."/>
            <person name="Kvist S."/>
            <person name="Moncalvo J.-M."/>
        </authorList>
    </citation>
    <scope>NUCLEOTIDE SEQUENCE [LARGE SCALE GENOMIC DNA]</scope>
    <source>
        <strain evidence="2">ID-206-W2</strain>
    </source>
</reference>
<evidence type="ECO:0000313" key="2">
    <source>
        <dbReference type="Proteomes" id="UP000187429"/>
    </source>
</evidence>
<organism evidence="1 2">
    <name type="scientific">Smittium culicis</name>
    <dbReference type="NCBI Taxonomy" id="133412"/>
    <lineage>
        <taxon>Eukaryota</taxon>
        <taxon>Fungi</taxon>
        <taxon>Fungi incertae sedis</taxon>
        <taxon>Zoopagomycota</taxon>
        <taxon>Kickxellomycotina</taxon>
        <taxon>Harpellomycetes</taxon>
        <taxon>Harpellales</taxon>
        <taxon>Legeriomycetaceae</taxon>
        <taxon>Smittium</taxon>
    </lineage>
</organism>
<gene>
    <name evidence="1" type="ORF">AYI69_g6310</name>
</gene>
<dbReference type="EMBL" id="LSSM01002821">
    <property type="protein sequence ID" value="OMJ20206.1"/>
    <property type="molecule type" value="Genomic_DNA"/>
</dbReference>
<comment type="caution">
    <text evidence="1">The sequence shown here is derived from an EMBL/GenBank/DDBJ whole genome shotgun (WGS) entry which is preliminary data.</text>
</comment>
<name>A0A1R1Y0H5_9FUNG</name>
<proteinExistence type="predicted"/>
<keyword evidence="2" id="KW-1185">Reference proteome</keyword>
<accession>A0A1R1Y0H5</accession>
<dbReference type="Proteomes" id="UP000187429">
    <property type="component" value="Unassembled WGS sequence"/>
</dbReference>
<sequence length="90" mass="10225">MSAALNPEHAEIMQVGINTEESSHKKPIFLGEITEVLEQSLFNANHSGKYQYEIIDADLEISHIFPRPGFTLRIPVSATKRYENSPRNKK</sequence>
<protein>
    <submittedName>
        <fullName evidence="1">Uncharacterized protein</fullName>
    </submittedName>
</protein>
<evidence type="ECO:0000313" key="1">
    <source>
        <dbReference type="EMBL" id="OMJ20206.1"/>
    </source>
</evidence>